<dbReference type="AlphaFoldDB" id="A0A974GUV4"/>
<dbReference type="SMART" id="SM00138">
    <property type="entry name" value="MeTrc"/>
    <property type="match status" value="1"/>
</dbReference>
<dbReference type="InterPro" id="IPR022641">
    <property type="entry name" value="CheR_N"/>
</dbReference>
<dbReference type="GO" id="GO:0008983">
    <property type="term" value="F:protein-glutamate O-methyltransferase activity"/>
    <property type="evidence" value="ECO:0007669"/>
    <property type="project" value="UniProtKB-EC"/>
</dbReference>
<keyword evidence="3" id="KW-0489">Methyltransferase</keyword>
<feature type="domain" description="CheR-type methyltransferase" evidence="6">
    <location>
        <begin position="1"/>
        <end position="268"/>
    </location>
</feature>
<dbReference type="InterPro" id="IPR022642">
    <property type="entry name" value="CheR_C"/>
</dbReference>
<keyword evidence="8" id="KW-1185">Reference proteome</keyword>
<comment type="catalytic activity">
    <reaction evidence="1">
        <text>L-glutamyl-[protein] + S-adenosyl-L-methionine = [protein]-L-glutamate 5-O-methyl ester + S-adenosyl-L-homocysteine</text>
        <dbReference type="Rhea" id="RHEA:24452"/>
        <dbReference type="Rhea" id="RHEA-COMP:10208"/>
        <dbReference type="Rhea" id="RHEA-COMP:10311"/>
        <dbReference type="ChEBI" id="CHEBI:29973"/>
        <dbReference type="ChEBI" id="CHEBI:57856"/>
        <dbReference type="ChEBI" id="CHEBI:59789"/>
        <dbReference type="ChEBI" id="CHEBI:82795"/>
        <dbReference type="EC" id="2.1.1.80"/>
    </reaction>
</comment>
<dbReference type="InterPro" id="IPR050903">
    <property type="entry name" value="Bact_Chemotaxis_MeTrfase"/>
</dbReference>
<dbReference type="Proteomes" id="UP000611629">
    <property type="component" value="Unassembled WGS sequence"/>
</dbReference>
<evidence type="ECO:0000313" key="7">
    <source>
        <dbReference type="EMBL" id="NYB72624.1"/>
    </source>
</evidence>
<accession>A0A974GUV4</accession>
<evidence type="ECO:0000256" key="3">
    <source>
        <dbReference type="ARBA" id="ARBA00022603"/>
    </source>
</evidence>
<evidence type="ECO:0000256" key="5">
    <source>
        <dbReference type="ARBA" id="ARBA00022691"/>
    </source>
</evidence>
<evidence type="ECO:0000256" key="1">
    <source>
        <dbReference type="ARBA" id="ARBA00001541"/>
    </source>
</evidence>
<sequence length="268" mass="31630">MVKLTDSEFLEFVQYMHKNYGIDLSKKRILIEGRLSNMIERKGMSSFSQYLDSIKRNNKEEITMLINKLTTNYTYFYREENHFKFLRETVLPNEEKNNKIKTLNIWSAGCSSGEEPYTLAMVVDDYFKYSAGQWRIQIHATDISENVLSKAREGIYSEESIKNLPESYKKRYFTKTNDGKYQVSPEIKKYVDFKVFNLMDPIVARNKYDVILCRNVMIYFNADTKINIVNKFYEATKTGGYLMIGHAETIQRNKSEYLYVSPAIYKKE</sequence>
<evidence type="ECO:0000313" key="8">
    <source>
        <dbReference type="Proteomes" id="UP000611629"/>
    </source>
</evidence>
<dbReference type="PANTHER" id="PTHR24422">
    <property type="entry name" value="CHEMOTAXIS PROTEIN METHYLTRANSFERASE"/>
    <property type="match status" value="1"/>
</dbReference>
<evidence type="ECO:0000256" key="4">
    <source>
        <dbReference type="ARBA" id="ARBA00022679"/>
    </source>
</evidence>
<keyword evidence="5" id="KW-0949">S-adenosyl-L-methionine</keyword>
<gene>
    <name evidence="7" type="ORF">HZF24_00555</name>
</gene>
<dbReference type="PANTHER" id="PTHR24422:SF19">
    <property type="entry name" value="CHEMOTAXIS PROTEIN METHYLTRANSFERASE"/>
    <property type="match status" value="1"/>
</dbReference>
<dbReference type="PROSITE" id="PS50123">
    <property type="entry name" value="CHER"/>
    <property type="match status" value="1"/>
</dbReference>
<dbReference type="GO" id="GO:0032259">
    <property type="term" value="P:methylation"/>
    <property type="evidence" value="ECO:0007669"/>
    <property type="project" value="UniProtKB-KW"/>
</dbReference>
<dbReference type="Gene3D" id="1.10.155.10">
    <property type="entry name" value="Chemotaxis receptor methyltransferase CheR, N-terminal domain"/>
    <property type="match status" value="1"/>
</dbReference>
<dbReference type="InterPro" id="IPR000780">
    <property type="entry name" value="CheR_MeTrfase"/>
</dbReference>
<dbReference type="InterPro" id="IPR026024">
    <property type="entry name" value="Chemotaxis_MeTrfase_CheR"/>
</dbReference>
<evidence type="ECO:0000256" key="2">
    <source>
        <dbReference type="ARBA" id="ARBA00012534"/>
    </source>
</evidence>
<dbReference type="EMBL" id="JACBNQ010000001">
    <property type="protein sequence ID" value="NYB72624.1"/>
    <property type="molecule type" value="Genomic_DNA"/>
</dbReference>
<dbReference type="EC" id="2.1.1.80" evidence="2"/>
<protein>
    <recommendedName>
        <fullName evidence="2">protein-glutamate O-methyltransferase</fullName>
        <ecNumber evidence="2">2.1.1.80</ecNumber>
    </recommendedName>
</protein>
<organism evidence="7 8">
    <name type="scientific">Sedimentibacter hydroxybenzoicus DSM 7310</name>
    <dbReference type="NCBI Taxonomy" id="1123245"/>
    <lineage>
        <taxon>Bacteria</taxon>
        <taxon>Bacillati</taxon>
        <taxon>Bacillota</taxon>
        <taxon>Tissierellia</taxon>
        <taxon>Sedimentibacter</taxon>
    </lineage>
</organism>
<dbReference type="InterPro" id="IPR036804">
    <property type="entry name" value="CheR_N_sf"/>
</dbReference>
<reference evidence="7" key="1">
    <citation type="submission" date="2020-07" db="EMBL/GenBank/DDBJ databases">
        <title>Genomic analysis of a strain of Sedimentibacter Hydroxybenzoicus DSM7310.</title>
        <authorList>
            <person name="Ma S."/>
        </authorList>
    </citation>
    <scope>NUCLEOTIDE SEQUENCE</scope>
    <source>
        <strain evidence="7">DSM 7310</strain>
    </source>
</reference>
<dbReference type="Pfam" id="PF03705">
    <property type="entry name" value="CheR_N"/>
    <property type="match status" value="1"/>
</dbReference>
<proteinExistence type="predicted"/>
<dbReference type="SUPFAM" id="SSF47757">
    <property type="entry name" value="Chemotaxis receptor methyltransferase CheR, N-terminal domain"/>
    <property type="match status" value="1"/>
</dbReference>
<dbReference type="PRINTS" id="PR00996">
    <property type="entry name" value="CHERMTFRASE"/>
</dbReference>
<dbReference type="InterPro" id="IPR029063">
    <property type="entry name" value="SAM-dependent_MTases_sf"/>
</dbReference>
<dbReference type="PIRSF" id="PIRSF000410">
    <property type="entry name" value="CheR"/>
    <property type="match status" value="1"/>
</dbReference>
<dbReference type="SUPFAM" id="SSF53335">
    <property type="entry name" value="S-adenosyl-L-methionine-dependent methyltransferases"/>
    <property type="match status" value="1"/>
</dbReference>
<dbReference type="Gene3D" id="3.40.50.150">
    <property type="entry name" value="Vaccinia Virus protein VP39"/>
    <property type="match status" value="1"/>
</dbReference>
<comment type="caution">
    <text evidence="7">The sequence shown here is derived from an EMBL/GenBank/DDBJ whole genome shotgun (WGS) entry which is preliminary data.</text>
</comment>
<keyword evidence="4" id="KW-0808">Transferase</keyword>
<name>A0A974GUV4_SEDHY</name>
<evidence type="ECO:0000259" key="6">
    <source>
        <dbReference type="PROSITE" id="PS50123"/>
    </source>
</evidence>
<dbReference type="Pfam" id="PF01739">
    <property type="entry name" value="CheR"/>
    <property type="match status" value="1"/>
</dbReference>
<dbReference type="RefSeq" id="WP_179236312.1">
    <property type="nucleotide sequence ID" value="NZ_JACBNQ010000001.1"/>
</dbReference>